<proteinExistence type="predicted"/>
<gene>
    <name evidence="1" type="ORF">MRATA1EN22A_LOCUS28398</name>
</gene>
<sequence>MSWPPLPALLPRSGWNLRQSHVWFTVSDPSCPRLTSATVLRTVAASLVSCLIPPHIGRCSDQSAPAPLFSDEHPEARSRKGGTSRADDPTPPGLVLPPGQPTEPLATDGLARGRSVAVEGPGSFSRLGLSQATFLQIQEASGLGARESTPLPAASDHLAECNLGTEPAAGFRAARDAISRRQKKQCFHLES</sequence>
<reference evidence="1" key="1">
    <citation type="submission" date="2023-05" db="EMBL/GenBank/DDBJ databases">
        <authorList>
            <consortium name="ELIXIR-Norway"/>
        </authorList>
    </citation>
    <scope>NUCLEOTIDE SEQUENCE</scope>
</reference>
<protein>
    <submittedName>
        <fullName evidence="1">Uncharacterized protein</fullName>
    </submittedName>
</protein>
<accession>A0AC60A950</accession>
<organism evidence="1 2">
    <name type="scientific">Rangifer tarandus platyrhynchus</name>
    <name type="common">Svalbard reindeer</name>
    <dbReference type="NCBI Taxonomy" id="3082113"/>
    <lineage>
        <taxon>Eukaryota</taxon>
        <taxon>Metazoa</taxon>
        <taxon>Chordata</taxon>
        <taxon>Craniata</taxon>
        <taxon>Vertebrata</taxon>
        <taxon>Euteleostomi</taxon>
        <taxon>Mammalia</taxon>
        <taxon>Eutheria</taxon>
        <taxon>Laurasiatheria</taxon>
        <taxon>Artiodactyla</taxon>
        <taxon>Ruminantia</taxon>
        <taxon>Pecora</taxon>
        <taxon>Cervidae</taxon>
        <taxon>Odocoileinae</taxon>
        <taxon>Rangifer</taxon>
    </lineage>
</organism>
<evidence type="ECO:0000313" key="1">
    <source>
        <dbReference type="EMBL" id="CAN0571988.1"/>
    </source>
</evidence>
<evidence type="ECO:0000313" key="2">
    <source>
        <dbReference type="Proteomes" id="UP001162501"/>
    </source>
</evidence>
<dbReference type="EMBL" id="OX596093">
    <property type="protein sequence ID" value="CAN0571988.1"/>
    <property type="molecule type" value="Genomic_DNA"/>
</dbReference>
<name>A0AC60A950_RANTA</name>
<reference evidence="1" key="2">
    <citation type="submission" date="2025-03" db="EMBL/GenBank/DDBJ databases">
        <authorList>
            <consortium name="ELIXIR-Norway"/>
            <consortium name="Elixir Norway"/>
        </authorList>
    </citation>
    <scope>NUCLEOTIDE SEQUENCE</scope>
</reference>
<dbReference type="Proteomes" id="UP001162501">
    <property type="component" value="Chromosome 9"/>
</dbReference>